<accession>A0ACA9R0K5</accession>
<sequence>MLSFTNVTRPFSGFNLSKFQRLRLPSNLSSFTRGFASRQGFRPSSEDTPFSRNFAFRRGFSTPPESFVFCSSPGLCFIFRRSHKMVSSNGNSLMYSHKSLNMSTLVKEDKQQEHL</sequence>
<evidence type="ECO:0000313" key="1">
    <source>
        <dbReference type="EMBL" id="CAG8771900.1"/>
    </source>
</evidence>
<feature type="non-terminal residue" evidence="1">
    <location>
        <position position="1"/>
    </location>
</feature>
<keyword evidence="2" id="KW-1185">Reference proteome</keyword>
<proteinExistence type="predicted"/>
<evidence type="ECO:0000313" key="2">
    <source>
        <dbReference type="Proteomes" id="UP000789702"/>
    </source>
</evidence>
<protein>
    <submittedName>
        <fullName evidence="1">7766_t:CDS:1</fullName>
    </submittedName>
</protein>
<dbReference type="EMBL" id="CAJVPU010057340">
    <property type="protein sequence ID" value="CAG8771900.1"/>
    <property type="molecule type" value="Genomic_DNA"/>
</dbReference>
<name>A0ACA9R0K5_9GLOM</name>
<feature type="non-terminal residue" evidence="1">
    <location>
        <position position="115"/>
    </location>
</feature>
<dbReference type="Proteomes" id="UP000789702">
    <property type="component" value="Unassembled WGS sequence"/>
</dbReference>
<gene>
    <name evidence="1" type="ORF">DHETER_LOCUS15884</name>
</gene>
<organism evidence="1 2">
    <name type="scientific">Dentiscutata heterogama</name>
    <dbReference type="NCBI Taxonomy" id="1316150"/>
    <lineage>
        <taxon>Eukaryota</taxon>
        <taxon>Fungi</taxon>
        <taxon>Fungi incertae sedis</taxon>
        <taxon>Mucoromycota</taxon>
        <taxon>Glomeromycotina</taxon>
        <taxon>Glomeromycetes</taxon>
        <taxon>Diversisporales</taxon>
        <taxon>Gigasporaceae</taxon>
        <taxon>Dentiscutata</taxon>
    </lineage>
</organism>
<reference evidence="1" key="1">
    <citation type="submission" date="2021-06" db="EMBL/GenBank/DDBJ databases">
        <authorList>
            <person name="Kallberg Y."/>
            <person name="Tangrot J."/>
            <person name="Rosling A."/>
        </authorList>
    </citation>
    <scope>NUCLEOTIDE SEQUENCE</scope>
    <source>
        <strain evidence="1">IL203A</strain>
    </source>
</reference>
<comment type="caution">
    <text evidence="1">The sequence shown here is derived from an EMBL/GenBank/DDBJ whole genome shotgun (WGS) entry which is preliminary data.</text>
</comment>